<reference evidence="3" key="1">
    <citation type="submission" date="2014-05" db="EMBL/GenBank/DDBJ databases">
        <title>The transcriptome of the halophilic microalga Tetraselmis sp. GSL018 isolated from the Great Salt Lake, Utah.</title>
        <authorList>
            <person name="Jinkerson R.E."/>
            <person name="D'Adamo S."/>
            <person name="Posewitz M.C."/>
        </authorList>
    </citation>
    <scope>NUCLEOTIDE SEQUENCE</scope>
    <source>
        <strain evidence="3">GSL018</strain>
    </source>
</reference>
<evidence type="ECO:0000256" key="1">
    <source>
        <dbReference type="SAM" id="MobiDB-lite"/>
    </source>
</evidence>
<dbReference type="AlphaFoldDB" id="A0A061QRH8"/>
<gene>
    <name evidence="3" type="ORF">TSPGSL018_27536</name>
</gene>
<dbReference type="EMBL" id="GBEZ01026223">
    <property type="protein sequence ID" value="JAC60966.1"/>
    <property type="molecule type" value="Transcribed_RNA"/>
</dbReference>
<protein>
    <submittedName>
        <fullName evidence="3">Uncharacterized protein</fullName>
    </submittedName>
</protein>
<feature type="chain" id="PRO_5001605219" evidence="2">
    <location>
        <begin position="22"/>
        <end position="136"/>
    </location>
</feature>
<evidence type="ECO:0000313" key="3">
    <source>
        <dbReference type="EMBL" id="JAC60966.1"/>
    </source>
</evidence>
<feature type="region of interest" description="Disordered" evidence="1">
    <location>
        <begin position="55"/>
        <end position="76"/>
    </location>
</feature>
<sequence length="136" mass="15531">MLVQYGGVLLMLSLWVVASRGRRELFLSLSTLEDERAYKNDNVIEASQTRQLNQFGDDSVSPGKVNGTTGAERYSQDCPPPKRFPFYIYPEKNFGFAWNPRLPIRYPNYSGCSSCNSIHNVCWIQQLPSSSCFRCF</sequence>
<feature type="signal peptide" evidence="2">
    <location>
        <begin position="1"/>
        <end position="21"/>
    </location>
</feature>
<proteinExistence type="predicted"/>
<evidence type="ECO:0000256" key="2">
    <source>
        <dbReference type="SAM" id="SignalP"/>
    </source>
</evidence>
<organism evidence="3">
    <name type="scientific">Tetraselmis sp. GSL018</name>
    <dbReference type="NCBI Taxonomy" id="582737"/>
    <lineage>
        <taxon>Eukaryota</taxon>
        <taxon>Viridiplantae</taxon>
        <taxon>Chlorophyta</taxon>
        <taxon>core chlorophytes</taxon>
        <taxon>Chlorodendrophyceae</taxon>
        <taxon>Chlorodendrales</taxon>
        <taxon>Chlorodendraceae</taxon>
        <taxon>Tetraselmis</taxon>
    </lineage>
</organism>
<keyword evidence="2" id="KW-0732">Signal</keyword>
<name>A0A061QRH8_9CHLO</name>
<accession>A0A061QRH8</accession>